<dbReference type="Pfam" id="PF11412">
    <property type="entry name" value="DsbD_N"/>
    <property type="match status" value="1"/>
</dbReference>
<dbReference type="InterPro" id="IPR036929">
    <property type="entry name" value="DsbDN_sf"/>
</dbReference>
<sequence length="150" mass="16737">MKKGLLVIVAMMIFVAAHAQIETPVRWSYAAKKLNAKEAVVYLKATIQTGWHIYSLNVKDGGPIKTSFVFTPSKDYTVTGKTTEPTPVTKYEKSFSMDVSYFEKEVVFQQKIALKSAKATTVKGKLTFMTCNDQKCLPPDDVDFSIPLSQ</sequence>
<feature type="domain" description="Thiol:disulfide interchange protein DsbD N-terminal" evidence="2">
    <location>
        <begin position="35"/>
        <end position="142"/>
    </location>
</feature>
<feature type="chain" id="PRO_5011758305" evidence="1">
    <location>
        <begin position="20"/>
        <end position="150"/>
    </location>
</feature>
<evidence type="ECO:0000313" key="3">
    <source>
        <dbReference type="EMBL" id="SDE77784.1"/>
    </source>
</evidence>
<feature type="signal peptide" evidence="1">
    <location>
        <begin position="1"/>
        <end position="19"/>
    </location>
</feature>
<dbReference type="GO" id="GO:0045454">
    <property type="term" value="P:cell redox homeostasis"/>
    <property type="evidence" value="ECO:0007669"/>
    <property type="project" value="TreeGrafter"/>
</dbReference>
<dbReference type="Gene3D" id="2.60.40.1250">
    <property type="entry name" value="Thiol:disulfide interchange protein DsbD, N-terminal domain"/>
    <property type="match status" value="1"/>
</dbReference>
<dbReference type="RefSeq" id="WP_091151520.1">
    <property type="nucleotide sequence ID" value="NZ_FNAI01000009.1"/>
</dbReference>
<dbReference type="OrthoDB" id="767251at2"/>
<dbReference type="EMBL" id="FNAI01000009">
    <property type="protein sequence ID" value="SDE77784.1"/>
    <property type="molecule type" value="Genomic_DNA"/>
</dbReference>
<dbReference type="PANTHER" id="PTHR32234:SF0">
    <property type="entry name" value="THIOL:DISULFIDE INTERCHANGE PROTEIN DSBD"/>
    <property type="match status" value="1"/>
</dbReference>
<organism evidence="3 4">
    <name type="scientific">Mucilaginibacter pineti</name>
    <dbReference type="NCBI Taxonomy" id="1391627"/>
    <lineage>
        <taxon>Bacteria</taxon>
        <taxon>Pseudomonadati</taxon>
        <taxon>Bacteroidota</taxon>
        <taxon>Sphingobacteriia</taxon>
        <taxon>Sphingobacteriales</taxon>
        <taxon>Sphingobacteriaceae</taxon>
        <taxon>Mucilaginibacter</taxon>
    </lineage>
</organism>
<gene>
    <name evidence="3" type="ORF">SAMN05216464_109153</name>
</gene>
<dbReference type="AlphaFoldDB" id="A0A1G7FPJ0"/>
<dbReference type="STRING" id="1391627.SAMN05216464_109153"/>
<dbReference type="InterPro" id="IPR028250">
    <property type="entry name" value="DsbDN"/>
</dbReference>
<dbReference type="GO" id="GO:0015035">
    <property type="term" value="F:protein-disulfide reductase activity"/>
    <property type="evidence" value="ECO:0007669"/>
    <property type="project" value="TreeGrafter"/>
</dbReference>
<accession>A0A1G7FPJ0</accession>
<proteinExistence type="predicted"/>
<evidence type="ECO:0000259" key="2">
    <source>
        <dbReference type="Pfam" id="PF11412"/>
    </source>
</evidence>
<reference evidence="3 4" key="1">
    <citation type="submission" date="2016-10" db="EMBL/GenBank/DDBJ databases">
        <authorList>
            <person name="de Groot N.N."/>
        </authorList>
    </citation>
    <scope>NUCLEOTIDE SEQUENCE [LARGE SCALE GENOMIC DNA]</scope>
    <source>
        <strain evidence="3 4">47C3B</strain>
    </source>
</reference>
<protein>
    <submittedName>
        <fullName evidence="3">Thiol:disulfide interchange protein DsbD</fullName>
    </submittedName>
</protein>
<keyword evidence="1" id="KW-0732">Signal</keyword>
<evidence type="ECO:0000313" key="4">
    <source>
        <dbReference type="Proteomes" id="UP000199072"/>
    </source>
</evidence>
<keyword evidence="4" id="KW-1185">Reference proteome</keyword>
<dbReference type="Proteomes" id="UP000199072">
    <property type="component" value="Unassembled WGS sequence"/>
</dbReference>
<name>A0A1G7FPJ0_9SPHI</name>
<dbReference type="PANTHER" id="PTHR32234">
    <property type="entry name" value="THIOL:DISULFIDE INTERCHANGE PROTEIN DSBD"/>
    <property type="match status" value="1"/>
</dbReference>
<evidence type="ECO:0000256" key="1">
    <source>
        <dbReference type="SAM" id="SignalP"/>
    </source>
</evidence>